<gene>
    <name evidence="15" type="primary">LOC105054253</name>
</gene>
<dbReference type="GO" id="GO:0016020">
    <property type="term" value="C:membrane"/>
    <property type="evidence" value="ECO:0007669"/>
    <property type="project" value="UniProtKB-SubCell"/>
</dbReference>
<dbReference type="InterPro" id="IPR036093">
    <property type="entry name" value="NAC_dom_sf"/>
</dbReference>
<evidence type="ECO:0000256" key="7">
    <source>
        <dbReference type="ARBA" id="ARBA00023136"/>
    </source>
</evidence>
<feature type="region of interest" description="Disordered" evidence="11">
    <location>
        <begin position="181"/>
        <end position="201"/>
    </location>
</feature>
<evidence type="ECO:0000256" key="8">
    <source>
        <dbReference type="ARBA" id="ARBA00023159"/>
    </source>
</evidence>
<keyword evidence="4 12" id="KW-1133">Transmembrane helix</keyword>
<evidence type="ECO:0000256" key="11">
    <source>
        <dbReference type="SAM" id="MobiDB-lite"/>
    </source>
</evidence>
<dbReference type="Proteomes" id="UP000504607">
    <property type="component" value="Chromosome 11"/>
</dbReference>
<proteinExistence type="predicted"/>
<dbReference type="KEGG" id="egu:105054253"/>
<dbReference type="AlphaFoldDB" id="A0A6I9RXD9"/>
<dbReference type="GeneID" id="105054253"/>
<keyword evidence="5" id="KW-0805">Transcription regulation</keyword>
<dbReference type="PANTHER" id="PTHR31744">
    <property type="entry name" value="PROTEIN CUP-SHAPED COTYLEDON 2-RELATED"/>
    <property type="match status" value="1"/>
</dbReference>
<dbReference type="FunFam" id="2.170.150.80:FF:000002">
    <property type="entry name" value="Nac domain-containing protein 86"/>
    <property type="match status" value="1"/>
</dbReference>
<evidence type="ECO:0000313" key="14">
    <source>
        <dbReference type="Proteomes" id="UP000504607"/>
    </source>
</evidence>
<dbReference type="SUPFAM" id="SSF101941">
    <property type="entry name" value="NAC domain"/>
    <property type="match status" value="1"/>
</dbReference>
<organism evidence="14 15">
    <name type="scientific">Elaeis guineensis var. tenera</name>
    <name type="common">Oil palm</name>
    <dbReference type="NCBI Taxonomy" id="51953"/>
    <lineage>
        <taxon>Eukaryota</taxon>
        <taxon>Viridiplantae</taxon>
        <taxon>Streptophyta</taxon>
        <taxon>Embryophyta</taxon>
        <taxon>Tracheophyta</taxon>
        <taxon>Spermatophyta</taxon>
        <taxon>Magnoliopsida</taxon>
        <taxon>Liliopsida</taxon>
        <taxon>Arecaceae</taxon>
        <taxon>Arecoideae</taxon>
        <taxon>Cocoseae</taxon>
        <taxon>Elaeidinae</taxon>
        <taxon>Elaeis</taxon>
    </lineage>
</organism>
<dbReference type="PROSITE" id="PS51005">
    <property type="entry name" value="NAC"/>
    <property type="match status" value="1"/>
</dbReference>
<keyword evidence="7 12" id="KW-0472">Membrane</keyword>
<feature type="region of interest" description="Disordered" evidence="11">
    <location>
        <begin position="542"/>
        <end position="573"/>
    </location>
</feature>
<dbReference type="GO" id="GO:0006355">
    <property type="term" value="P:regulation of DNA-templated transcription"/>
    <property type="evidence" value="ECO:0007669"/>
    <property type="project" value="InterPro"/>
</dbReference>
<dbReference type="RefSeq" id="XP_010934040.1">
    <property type="nucleotide sequence ID" value="XM_010935738.1"/>
</dbReference>
<dbReference type="InParanoid" id="A0A6I9RXD9"/>
<evidence type="ECO:0000313" key="15">
    <source>
        <dbReference type="RefSeq" id="XP_010934040.1"/>
    </source>
</evidence>
<evidence type="ECO:0000256" key="5">
    <source>
        <dbReference type="ARBA" id="ARBA00023015"/>
    </source>
</evidence>
<evidence type="ECO:0000256" key="10">
    <source>
        <dbReference type="ARBA" id="ARBA00023242"/>
    </source>
</evidence>
<dbReference type="PANTHER" id="PTHR31744:SF216">
    <property type="entry name" value="NAC TRANSCRIPTION FACTOR"/>
    <property type="match status" value="1"/>
</dbReference>
<keyword evidence="10" id="KW-0539">Nucleus</keyword>
<keyword evidence="14" id="KW-1185">Reference proteome</keyword>
<evidence type="ECO:0000259" key="13">
    <source>
        <dbReference type="PROSITE" id="PS51005"/>
    </source>
</evidence>
<reference evidence="15" key="1">
    <citation type="submission" date="2025-08" db="UniProtKB">
        <authorList>
            <consortium name="RefSeq"/>
        </authorList>
    </citation>
    <scope>IDENTIFICATION</scope>
</reference>
<evidence type="ECO:0000256" key="12">
    <source>
        <dbReference type="SAM" id="Phobius"/>
    </source>
</evidence>
<keyword evidence="3 12" id="KW-0812">Transmembrane</keyword>
<evidence type="ECO:0000256" key="4">
    <source>
        <dbReference type="ARBA" id="ARBA00022989"/>
    </source>
</evidence>
<keyword evidence="6" id="KW-0238">DNA-binding</keyword>
<feature type="domain" description="NAC" evidence="13">
    <location>
        <begin position="9"/>
        <end position="161"/>
    </location>
</feature>
<feature type="region of interest" description="Disordered" evidence="11">
    <location>
        <begin position="633"/>
        <end position="656"/>
    </location>
</feature>
<dbReference type="InterPro" id="IPR003441">
    <property type="entry name" value="NAC-dom"/>
</dbReference>
<sequence>MAVLLPESLPLGFRFRPTDEELVNHYLKGKINGRINSEVVVIPDVDVCKCEPWDLPDKSVIRSDDPEWFFFSPRDRKYPTGHRANRATEAGYWKATGRDRMIKTKPPGAILIGMKKTLVFYRGRAPHGVRTNWIMHEYRTSESEFDSGEQGSFVLCRLFKKPEDKSASSNVDGVERNVGKMESSCLSPTPVRPAPGETQHGTGTLQEFHLIQELPEPDMQENLQTLVNTSDTQSTGIESWLAKGGDCAMTYALGPEESHFNGNGAPVISNHAADISAEVASQFLGPEYEQLDLDDFPHVSSQMPLSKEYSICDIVDQGLHEDMFQICSLEVSVSDFLDELLSNQDGDSIEVSDTHRGSVPRVASDGYICMIEKVSPSDSASGNESGSGSDADTVAAIIQDGLEFDAGACFSESASLPSGSSDIDNDNAYPVTTVNQVNLLLEEAKAGLHLRNQSLRQHVSSMGSAANFWDQESTRKLEFIKDGLSNSLFNDTERPTCQASTSGTGIEIRTRQHLPALDKLMAEQGLAFRRLLLQRIIHTGSMSSTESELSSKTDDNETDSELSSKKDENEVESVITEQAGECAEHQIPEDTEVAGSIFLDDVDGTCDHDDTASTEARIVSSEISCESKSVLRQRTRGTHENPDKLEGLSLHSETPGTGSVSVTRMIVVLLAVLLICVVISRYLSS</sequence>
<dbReference type="GO" id="GO:0005634">
    <property type="term" value="C:nucleus"/>
    <property type="evidence" value="ECO:0007669"/>
    <property type="project" value="UniProtKB-SubCell"/>
</dbReference>
<evidence type="ECO:0000256" key="1">
    <source>
        <dbReference type="ARBA" id="ARBA00004123"/>
    </source>
</evidence>
<evidence type="ECO:0000256" key="3">
    <source>
        <dbReference type="ARBA" id="ARBA00022692"/>
    </source>
</evidence>
<keyword evidence="8" id="KW-0010">Activator</keyword>
<dbReference type="GO" id="GO:0000976">
    <property type="term" value="F:transcription cis-regulatory region binding"/>
    <property type="evidence" value="ECO:0007669"/>
    <property type="project" value="UniProtKB-ARBA"/>
</dbReference>
<comment type="subcellular location">
    <subcellularLocation>
        <location evidence="2">Membrane</location>
        <topology evidence="2">Single-pass membrane protein</topology>
    </subcellularLocation>
    <subcellularLocation>
        <location evidence="1">Nucleus</location>
    </subcellularLocation>
</comment>
<feature type="compositionally biased region" description="Basic and acidic residues" evidence="11">
    <location>
        <begin position="637"/>
        <end position="646"/>
    </location>
</feature>
<name>A0A6I9RXD9_ELAGV</name>
<feature type="transmembrane region" description="Helical" evidence="12">
    <location>
        <begin position="665"/>
        <end position="683"/>
    </location>
</feature>
<evidence type="ECO:0000256" key="2">
    <source>
        <dbReference type="ARBA" id="ARBA00004167"/>
    </source>
</evidence>
<dbReference type="Pfam" id="PF02365">
    <property type="entry name" value="NAM"/>
    <property type="match status" value="1"/>
</dbReference>
<accession>A0A6I9RXD9</accession>
<evidence type="ECO:0000256" key="6">
    <source>
        <dbReference type="ARBA" id="ARBA00023125"/>
    </source>
</evidence>
<dbReference type="Gene3D" id="2.170.150.80">
    <property type="entry name" value="NAC domain"/>
    <property type="match status" value="1"/>
</dbReference>
<protein>
    <submittedName>
        <fullName evidence="15">Protein NTM1-like 9 isoform X1</fullName>
    </submittedName>
</protein>
<keyword evidence="9" id="KW-0804">Transcription</keyword>
<evidence type="ECO:0000256" key="9">
    <source>
        <dbReference type="ARBA" id="ARBA00023163"/>
    </source>
</evidence>
<dbReference type="OrthoDB" id="750487at2759"/>